<protein>
    <submittedName>
        <fullName evidence="1">Uncharacterized protein</fullName>
    </submittedName>
</protein>
<dbReference type="EMBL" id="NNAY01000014">
    <property type="protein sequence ID" value="OXU31967.1"/>
    <property type="molecule type" value="Genomic_DNA"/>
</dbReference>
<reference evidence="1 2" key="1">
    <citation type="journal article" date="2017" name="Curr. Biol.">
        <title>The Evolution of Venom by Co-option of Single-Copy Genes.</title>
        <authorList>
            <person name="Martinson E.O."/>
            <person name="Mrinalini"/>
            <person name="Kelkar Y.D."/>
            <person name="Chang C.H."/>
            <person name="Werren J.H."/>
        </authorList>
    </citation>
    <scope>NUCLEOTIDE SEQUENCE [LARGE SCALE GENOMIC DNA]</scope>
    <source>
        <strain evidence="1 2">Alberta</strain>
        <tissue evidence="1">Whole body</tissue>
    </source>
</reference>
<sequence>VLQRSSKHVLAEWGDRAAVDVPGLLPQAPTRGLQH</sequence>
<proteinExistence type="predicted"/>
<feature type="non-terminal residue" evidence="1">
    <location>
        <position position="1"/>
    </location>
</feature>
<evidence type="ECO:0000313" key="1">
    <source>
        <dbReference type="EMBL" id="OXU31967.1"/>
    </source>
</evidence>
<gene>
    <name evidence="1" type="ORF">TSAR_013079</name>
</gene>
<dbReference type="AlphaFoldDB" id="A0A232FNM1"/>
<evidence type="ECO:0000313" key="2">
    <source>
        <dbReference type="Proteomes" id="UP000215335"/>
    </source>
</evidence>
<dbReference type="Proteomes" id="UP000215335">
    <property type="component" value="Unassembled WGS sequence"/>
</dbReference>
<comment type="caution">
    <text evidence="1">The sequence shown here is derived from an EMBL/GenBank/DDBJ whole genome shotgun (WGS) entry which is preliminary data.</text>
</comment>
<name>A0A232FNM1_9HYME</name>
<accession>A0A232FNM1</accession>
<organism evidence="1 2">
    <name type="scientific">Trichomalopsis sarcophagae</name>
    <dbReference type="NCBI Taxonomy" id="543379"/>
    <lineage>
        <taxon>Eukaryota</taxon>
        <taxon>Metazoa</taxon>
        <taxon>Ecdysozoa</taxon>
        <taxon>Arthropoda</taxon>
        <taxon>Hexapoda</taxon>
        <taxon>Insecta</taxon>
        <taxon>Pterygota</taxon>
        <taxon>Neoptera</taxon>
        <taxon>Endopterygota</taxon>
        <taxon>Hymenoptera</taxon>
        <taxon>Apocrita</taxon>
        <taxon>Proctotrupomorpha</taxon>
        <taxon>Chalcidoidea</taxon>
        <taxon>Pteromalidae</taxon>
        <taxon>Pteromalinae</taxon>
        <taxon>Trichomalopsis</taxon>
    </lineage>
</organism>
<keyword evidence="2" id="KW-1185">Reference proteome</keyword>